<dbReference type="SUPFAM" id="SSF90123">
    <property type="entry name" value="ABC transporter transmembrane region"/>
    <property type="match status" value="2"/>
</dbReference>
<dbReference type="Gene3D" id="1.20.1560.10">
    <property type="entry name" value="ABC transporter type 1, transmembrane domain"/>
    <property type="match status" value="2"/>
</dbReference>
<dbReference type="PROSITE" id="PS50929">
    <property type="entry name" value="ABC_TM1F"/>
    <property type="match status" value="2"/>
</dbReference>
<dbReference type="PANTHER" id="PTHR24221:SF590">
    <property type="entry name" value="COMPONENT LINKED WITH THE ASSEMBLY OF CYTOCHROME' TRANSPORT TRANSMEMBRANE ATP-BINDING PROTEIN ABC TRANSPORTER CYDD-RELATED"/>
    <property type="match status" value="1"/>
</dbReference>
<feature type="domain" description="ABC transporter" evidence="8">
    <location>
        <begin position="333"/>
        <end position="558"/>
    </location>
</feature>
<feature type="domain" description="ABC transporter" evidence="8">
    <location>
        <begin position="900"/>
        <end position="1119"/>
    </location>
</feature>
<dbReference type="InterPro" id="IPR003593">
    <property type="entry name" value="AAA+_ATPase"/>
</dbReference>
<dbReference type="PROSITE" id="PS50893">
    <property type="entry name" value="ABC_TRANSPORTER_2"/>
    <property type="match status" value="2"/>
</dbReference>
<feature type="transmembrane region" description="Helical" evidence="7">
    <location>
        <begin position="135"/>
        <end position="155"/>
    </location>
</feature>
<dbReference type="SMART" id="SM00382">
    <property type="entry name" value="AAA"/>
    <property type="match status" value="2"/>
</dbReference>
<evidence type="ECO:0000256" key="3">
    <source>
        <dbReference type="ARBA" id="ARBA00022741"/>
    </source>
</evidence>
<evidence type="ECO:0000256" key="7">
    <source>
        <dbReference type="SAM" id="Phobius"/>
    </source>
</evidence>
<dbReference type="InterPro" id="IPR017871">
    <property type="entry name" value="ABC_transporter-like_CS"/>
</dbReference>
<dbReference type="EMBL" id="BAAAQN010000065">
    <property type="protein sequence ID" value="GAA2056767.1"/>
    <property type="molecule type" value="Genomic_DNA"/>
</dbReference>
<dbReference type="InterPro" id="IPR003439">
    <property type="entry name" value="ABC_transporter-like_ATP-bd"/>
</dbReference>
<evidence type="ECO:0000313" key="10">
    <source>
        <dbReference type="EMBL" id="GAA2056767.1"/>
    </source>
</evidence>
<name>A0ABN2V9U7_9ACTN</name>
<dbReference type="SUPFAM" id="SSF52540">
    <property type="entry name" value="P-loop containing nucleoside triphosphate hydrolases"/>
    <property type="match status" value="2"/>
</dbReference>
<dbReference type="PROSITE" id="PS00211">
    <property type="entry name" value="ABC_TRANSPORTER_1"/>
    <property type="match status" value="2"/>
</dbReference>
<dbReference type="Gene3D" id="3.40.50.300">
    <property type="entry name" value="P-loop containing nucleotide triphosphate hydrolases"/>
    <property type="match status" value="2"/>
</dbReference>
<comment type="caution">
    <text evidence="10">The sequence shown here is derived from an EMBL/GenBank/DDBJ whole genome shotgun (WGS) entry which is preliminary data.</text>
</comment>
<dbReference type="NCBIfam" id="TIGR02857">
    <property type="entry name" value="CydD"/>
    <property type="match status" value="1"/>
</dbReference>
<feature type="transmembrane region" description="Helical" evidence="7">
    <location>
        <begin position="161"/>
        <end position="180"/>
    </location>
</feature>
<dbReference type="Proteomes" id="UP001500751">
    <property type="component" value="Unassembled WGS sequence"/>
</dbReference>
<gene>
    <name evidence="10" type="primary">cydD</name>
    <name evidence="10" type="ORF">GCM10009839_77490</name>
</gene>
<feature type="transmembrane region" description="Helical" evidence="7">
    <location>
        <begin position="838"/>
        <end position="857"/>
    </location>
</feature>
<keyword evidence="11" id="KW-1185">Reference proteome</keyword>
<dbReference type="Pfam" id="PF00005">
    <property type="entry name" value="ABC_tran"/>
    <property type="match status" value="2"/>
</dbReference>
<evidence type="ECO:0000256" key="4">
    <source>
        <dbReference type="ARBA" id="ARBA00022840"/>
    </source>
</evidence>
<sequence length="1123" mass="116633">MKPVDPRLVRRAAPVRVLLAALTGLGVADAALLLVQATLLADLVSRLVLAPHATASFVAPVAGLIAASAGRALVAWVREVCAARTGSRVKALLRLDLLRRLAAGPARAADRERTGELATLATRGVDALDGYFARYLPQLVLACVVPVVVGARILAADPLSALIVGATVPLIPLFMVLVGLKTRDHMARRWQSLERLGGHFLEVVAGLPTLVAFGRAKKQSTAIRRAADAHRRATMRTLRVAFLSSLVLELIAMLSVALVAVTIGLRLAGGHLDLRTGLLVLICAPEVYLPLRQVGARYHEAAEGLAVADRLLGEARQAGDAGAVEAVGLGAELRLEDVRVGRADGRNGVALNLVAAPGKVTGLIGPSGVGKSTLIHVLLGFDRPTSGRVTVGGVDLADADLDRWRAQIAWLPQHPVLTGATVAEAIRLGATNENTDIEEAARAAGIDFPLDTPLGRDGTALSGGQARRVALARAMLRDAPIVLLDEPTEHLDPENERIVTAALSRWLPGRTTVLITHRPTLLELCDTVVRLERDSTAAEAKTGGEPVLDAKQNVGLAADSIPDDVKASPAGHVPLHLRRRIILAVVLGCAAALSSVGLAASSAWLISEAALRPPLLTLQVGIAAVQAFGFGRATLRYAERLAGHDATLRLLAELRVRVFQGLLRRAPAGMSGVRGGDLLATLTADVDAVQDLFLKVLLPAAAAGLTVSGLVLFDALTIPAAALILALGAAVAGIVAPLLTRAAARQAEARTQSARAQLSDDVVDTLAALPDVIAYGAAPQRLADIAGDDTRLAALERRGALAGGLGAALGTLASGVTTALLAAVALGAVDAGQVSGPLAAAVVLAALAMFETLAVLPDAARAADRGRAAWARLQGIADAPPLVPVPDAPVPVRWGPDSVLAFDHVDGRWPGADRLAVRDVSFRLRAGEHLLLTGPSGAGKSTIAALAARGLDPVAGTVRVDGVDLRAADPDRVRDVVVVCDQDAHLFDTTVAENLRVGLPDASEAELWRVLTLVGLDRWAAALPAGLATPVGQLGDAVSGGERRRLALARTLLSPAPVVVLDEPTAHLDADTARLVEANLARELRHRTVLRIGHDGVRHDAVTRFVPILRASTPDATSLRGAS</sequence>
<accession>A0ABN2V9U7</accession>
<dbReference type="InterPro" id="IPR011527">
    <property type="entry name" value="ABC1_TM_dom"/>
</dbReference>
<feature type="transmembrane region" description="Helical" evidence="7">
    <location>
        <begin position="581"/>
        <end position="604"/>
    </location>
</feature>
<feature type="transmembrane region" description="Helical" evidence="7">
    <location>
        <begin position="718"/>
        <end position="740"/>
    </location>
</feature>
<feature type="domain" description="ABC transmembrane type-1" evidence="9">
    <location>
        <begin position="20"/>
        <end position="303"/>
    </location>
</feature>
<dbReference type="InterPro" id="IPR039421">
    <property type="entry name" value="Type_1_exporter"/>
</dbReference>
<keyword evidence="5 7" id="KW-1133">Transmembrane helix</keyword>
<keyword evidence="4" id="KW-0067">ATP-binding</keyword>
<protein>
    <submittedName>
        <fullName evidence="10">Thiol reductant ABC exporter subunit CydD</fullName>
    </submittedName>
</protein>
<dbReference type="RefSeq" id="WP_344670704.1">
    <property type="nucleotide sequence ID" value="NZ_BAAAQN010000065.1"/>
</dbReference>
<organism evidence="10 11">
    <name type="scientific">Catenulispora yoronensis</name>
    <dbReference type="NCBI Taxonomy" id="450799"/>
    <lineage>
        <taxon>Bacteria</taxon>
        <taxon>Bacillati</taxon>
        <taxon>Actinomycetota</taxon>
        <taxon>Actinomycetes</taxon>
        <taxon>Catenulisporales</taxon>
        <taxon>Catenulisporaceae</taxon>
        <taxon>Catenulispora</taxon>
    </lineage>
</organism>
<feature type="transmembrane region" description="Helical" evidence="7">
    <location>
        <begin position="54"/>
        <end position="74"/>
    </location>
</feature>
<feature type="transmembrane region" description="Helical" evidence="7">
    <location>
        <begin position="692"/>
        <end position="712"/>
    </location>
</feature>
<feature type="transmembrane region" description="Helical" evidence="7">
    <location>
        <begin position="240"/>
        <end position="268"/>
    </location>
</feature>
<dbReference type="InterPro" id="IPR027417">
    <property type="entry name" value="P-loop_NTPase"/>
</dbReference>
<keyword evidence="3" id="KW-0547">Nucleotide-binding</keyword>
<proteinExistence type="predicted"/>
<dbReference type="Pfam" id="PF00664">
    <property type="entry name" value="ABC_membrane"/>
    <property type="match status" value="2"/>
</dbReference>
<dbReference type="InterPro" id="IPR036640">
    <property type="entry name" value="ABC1_TM_sf"/>
</dbReference>
<evidence type="ECO:0000256" key="2">
    <source>
        <dbReference type="ARBA" id="ARBA00022692"/>
    </source>
</evidence>
<comment type="subcellular location">
    <subcellularLocation>
        <location evidence="1">Cell membrane</location>
        <topology evidence="1">Multi-pass membrane protein</topology>
    </subcellularLocation>
</comment>
<evidence type="ECO:0000259" key="8">
    <source>
        <dbReference type="PROSITE" id="PS50893"/>
    </source>
</evidence>
<feature type="transmembrane region" description="Helical" evidence="7">
    <location>
        <begin position="800"/>
        <end position="826"/>
    </location>
</feature>
<dbReference type="CDD" id="cd03228">
    <property type="entry name" value="ABCC_MRP_Like"/>
    <property type="match status" value="1"/>
</dbReference>
<keyword evidence="2 7" id="KW-0812">Transmembrane</keyword>
<dbReference type="CDD" id="cd18584">
    <property type="entry name" value="ABC_6TM_AarD_CydD"/>
    <property type="match status" value="1"/>
</dbReference>
<evidence type="ECO:0000256" key="5">
    <source>
        <dbReference type="ARBA" id="ARBA00022989"/>
    </source>
</evidence>
<keyword evidence="6 7" id="KW-0472">Membrane</keyword>
<dbReference type="NCBIfam" id="TIGR02868">
    <property type="entry name" value="CydC"/>
    <property type="match status" value="1"/>
</dbReference>
<reference evidence="10 11" key="1">
    <citation type="journal article" date="2019" name="Int. J. Syst. Evol. Microbiol.">
        <title>The Global Catalogue of Microorganisms (GCM) 10K type strain sequencing project: providing services to taxonomists for standard genome sequencing and annotation.</title>
        <authorList>
            <consortium name="The Broad Institute Genomics Platform"/>
            <consortium name="The Broad Institute Genome Sequencing Center for Infectious Disease"/>
            <person name="Wu L."/>
            <person name="Ma J."/>
        </authorList>
    </citation>
    <scope>NUCLEOTIDE SEQUENCE [LARGE SCALE GENOMIC DNA]</scope>
    <source>
        <strain evidence="10 11">JCM 16014</strain>
    </source>
</reference>
<evidence type="ECO:0000259" key="9">
    <source>
        <dbReference type="PROSITE" id="PS50929"/>
    </source>
</evidence>
<evidence type="ECO:0000256" key="6">
    <source>
        <dbReference type="ARBA" id="ARBA00023136"/>
    </source>
</evidence>
<evidence type="ECO:0000313" key="11">
    <source>
        <dbReference type="Proteomes" id="UP001500751"/>
    </source>
</evidence>
<feature type="domain" description="ABC transmembrane type-1" evidence="9">
    <location>
        <begin position="582"/>
        <end position="865"/>
    </location>
</feature>
<dbReference type="InterPro" id="IPR014216">
    <property type="entry name" value="ABC_transptr_CydD"/>
</dbReference>
<dbReference type="InterPro" id="IPR014223">
    <property type="entry name" value="ABC_CydC/D"/>
</dbReference>
<evidence type="ECO:0000256" key="1">
    <source>
        <dbReference type="ARBA" id="ARBA00004651"/>
    </source>
</evidence>
<dbReference type="PANTHER" id="PTHR24221">
    <property type="entry name" value="ATP-BINDING CASSETTE SUB-FAMILY B"/>
    <property type="match status" value="1"/>
</dbReference>